<gene>
    <name evidence="6" type="ORF">K0U00_26405</name>
</gene>
<comment type="similarity">
    <text evidence="2">Belongs to the bacterial solute-binding protein 1 family.</text>
</comment>
<keyword evidence="3" id="KW-0813">Transport</keyword>
<organism evidence="6 7">
    <name type="scientific">Paenibacillus sepulcri</name>
    <dbReference type="NCBI Taxonomy" id="359917"/>
    <lineage>
        <taxon>Bacteria</taxon>
        <taxon>Bacillati</taxon>
        <taxon>Bacillota</taxon>
        <taxon>Bacilli</taxon>
        <taxon>Bacillales</taxon>
        <taxon>Paenibacillaceae</taxon>
        <taxon>Paenibacillus</taxon>
    </lineage>
</organism>
<evidence type="ECO:0000256" key="3">
    <source>
        <dbReference type="ARBA" id="ARBA00022448"/>
    </source>
</evidence>
<dbReference type="InterPro" id="IPR050490">
    <property type="entry name" value="Bact_solute-bd_prot1"/>
</dbReference>
<dbReference type="Gene3D" id="3.40.190.10">
    <property type="entry name" value="Periplasmic binding protein-like II"/>
    <property type="match status" value="1"/>
</dbReference>
<evidence type="ECO:0000256" key="1">
    <source>
        <dbReference type="ARBA" id="ARBA00004196"/>
    </source>
</evidence>
<comment type="caution">
    <text evidence="6">The sequence shown here is derived from an EMBL/GenBank/DDBJ whole genome shotgun (WGS) entry which is preliminary data.</text>
</comment>
<comment type="subcellular location">
    <subcellularLocation>
        <location evidence="1">Cell envelope</location>
    </subcellularLocation>
</comment>
<name>A0ABS7CA41_9BACL</name>
<dbReference type="PANTHER" id="PTHR43649">
    <property type="entry name" value="ARABINOSE-BINDING PROTEIN-RELATED"/>
    <property type="match status" value="1"/>
</dbReference>
<dbReference type="Pfam" id="PF01547">
    <property type="entry name" value="SBP_bac_1"/>
    <property type="match status" value="1"/>
</dbReference>
<evidence type="ECO:0000313" key="6">
    <source>
        <dbReference type="EMBL" id="MBW7457580.1"/>
    </source>
</evidence>
<reference evidence="6 7" key="1">
    <citation type="submission" date="2021-07" db="EMBL/GenBank/DDBJ databases">
        <title>Paenibacillus radiodurans sp. nov., isolated from the southeastern edge of Tengger Desert.</title>
        <authorList>
            <person name="Zhang G."/>
        </authorList>
    </citation>
    <scope>NUCLEOTIDE SEQUENCE [LARGE SCALE GENOMIC DNA]</scope>
    <source>
        <strain evidence="6 7">CCM 7311</strain>
    </source>
</reference>
<keyword evidence="5" id="KW-0472">Membrane</keyword>
<keyword evidence="5" id="KW-1133">Transmembrane helix</keyword>
<evidence type="ECO:0000256" key="4">
    <source>
        <dbReference type="ARBA" id="ARBA00022729"/>
    </source>
</evidence>
<dbReference type="RefSeq" id="WP_210046816.1">
    <property type="nucleotide sequence ID" value="NZ_JBHLVU010000030.1"/>
</dbReference>
<accession>A0ABS7CA41</accession>
<evidence type="ECO:0000256" key="2">
    <source>
        <dbReference type="ARBA" id="ARBA00008520"/>
    </source>
</evidence>
<feature type="transmembrane region" description="Helical" evidence="5">
    <location>
        <begin position="42"/>
        <end position="60"/>
    </location>
</feature>
<evidence type="ECO:0000256" key="5">
    <source>
        <dbReference type="SAM" id="Phobius"/>
    </source>
</evidence>
<proteinExistence type="inferred from homology"/>
<dbReference type="PANTHER" id="PTHR43649:SF31">
    <property type="entry name" value="SN-GLYCEROL-3-PHOSPHATE-BINDING PERIPLASMIC PROTEIN UGPB"/>
    <property type="match status" value="1"/>
</dbReference>
<dbReference type="Proteomes" id="UP001519887">
    <property type="component" value="Unassembled WGS sequence"/>
</dbReference>
<keyword evidence="5" id="KW-0812">Transmembrane</keyword>
<keyword evidence="7" id="KW-1185">Reference proteome</keyword>
<keyword evidence="4" id="KW-0732">Signal</keyword>
<evidence type="ECO:0000313" key="7">
    <source>
        <dbReference type="Proteomes" id="UP001519887"/>
    </source>
</evidence>
<dbReference type="EMBL" id="JAHZIK010000896">
    <property type="protein sequence ID" value="MBW7457580.1"/>
    <property type="molecule type" value="Genomic_DNA"/>
</dbReference>
<sequence>MSGSGKRDHRMRCAAAFPAVEDMKAADNAGEQGDWRIPRRKWSGAAIIALLMIGLSLMGGCMDGPSNDKTASSLVIAVNSEIAYDSDYRDYLEAAFPDLKFRLVEMKIEPAKEMTGQLKQFMQREQPDLIIGVFGYYVSLANSGLLENLSVRLKGSGISADDFQPGVIERLKQTADGELYGLAGEFDAPVLVYNEDLFAKYAVELPHNDMTLPEIFELANSFARAGSAGDGVVGFHQSLSSMPADQLNNLALSEGIQAYNLDKGKMTIDTPSWKIVFQTVVDMYRAGTLMMQDVKTDRIGAMEVYGPEAVAEADLFKQAKSAMTLADHGQYAQTGFRTGEATPPVTSSDRSRTYHIYVPNIMSIRSGSPNADEAWEVIRFMNSDHMAKVRANLKDDGFSSLKTYQQYDREPVVDELYELHSVPLPTDVPPMSLDVEMKFFNQLAELENREITAVVKKEKTLDAAIQVMQKEGQFLLNAAMRAE</sequence>
<dbReference type="InterPro" id="IPR006059">
    <property type="entry name" value="SBP"/>
</dbReference>
<dbReference type="SUPFAM" id="SSF53850">
    <property type="entry name" value="Periplasmic binding protein-like II"/>
    <property type="match status" value="1"/>
</dbReference>
<protein>
    <submittedName>
        <fullName evidence="6">Extracellular solute-binding protein</fullName>
    </submittedName>
</protein>